<name>A0A6G1GUY6_9PEZI</name>
<protein>
    <submittedName>
        <fullName evidence="2">Uncharacterized protein</fullName>
    </submittedName>
</protein>
<organism evidence="2 3">
    <name type="scientific">Aulographum hederae CBS 113979</name>
    <dbReference type="NCBI Taxonomy" id="1176131"/>
    <lineage>
        <taxon>Eukaryota</taxon>
        <taxon>Fungi</taxon>
        <taxon>Dikarya</taxon>
        <taxon>Ascomycota</taxon>
        <taxon>Pezizomycotina</taxon>
        <taxon>Dothideomycetes</taxon>
        <taxon>Pleosporomycetidae</taxon>
        <taxon>Aulographales</taxon>
        <taxon>Aulographaceae</taxon>
    </lineage>
</organism>
<feature type="compositionally biased region" description="Basic residues" evidence="1">
    <location>
        <begin position="137"/>
        <end position="158"/>
    </location>
</feature>
<evidence type="ECO:0000313" key="3">
    <source>
        <dbReference type="Proteomes" id="UP000800041"/>
    </source>
</evidence>
<evidence type="ECO:0000256" key="1">
    <source>
        <dbReference type="SAM" id="MobiDB-lite"/>
    </source>
</evidence>
<feature type="region of interest" description="Disordered" evidence="1">
    <location>
        <begin position="240"/>
        <end position="270"/>
    </location>
</feature>
<feature type="compositionally biased region" description="Pro residues" evidence="1">
    <location>
        <begin position="54"/>
        <end position="69"/>
    </location>
</feature>
<dbReference type="AlphaFoldDB" id="A0A6G1GUY6"/>
<feature type="compositionally biased region" description="Acidic residues" evidence="1">
    <location>
        <begin position="120"/>
        <end position="131"/>
    </location>
</feature>
<feature type="compositionally biased region" description="Polar residues" evidence="1">
    <location>
        <begin position="22"/>
        <end position="37"/>
    </location>
</feature>
<feature type="region of interest" description="Disordered" evidence="1">
    <location>
        <begin position="13"/>
        <end position="174"/>
    </location>
</feature>
<proteinExistence type="predicted"/>
<feature type="compositionally biased region" description="Basic and acidic residues" evidence="1">
    <location>
        <begin position="107"/>
        <end position="119"/>
    </location>
</feature>
<accession>A0A6G1GUY6</accession>
<evidence type="ECO:0000313" key="2">
    <source>
        <dbReference type="EMBL" id="KAF1984766.1"/>
    </source>
</evidence>
<gene>
    <name evidence="2" type="ORF">K402DRAFT_455637</name>
</gene>
<reference evidence="2" key="1">
    <citation type="journal article" date="2020" name="Stud. Mycol.">
        <title>101 Dothideomycetes genomes: a test case for predicting lifestyles and emergence of pathogens.</title>
        <authorList>
            <person name="Haridas S."/>
            <person name="Albert R."/>
            <person name="Binder M."/>
            <person name="Bloem J."/>
            <person name="Labutti K."/>
            <person name="Salamov A."/>
            <person name="Andreopoulos B."/>
            <person name="Baker S."/>
            <person name="Barry K."/>
            <person name="Bills G."/>
            <person name="Bluhm B."/>
            <person name="Cannon C."/>
            <person name="Castanera R."/>
            <person name="Culley D."/>
            <person name="Daum C."/>
            <person name="Ezra D."/>
            <person name="Gonzalez J."/>
            <person name="Henrissat B."/>
            <person name="Kuo A."/>
            <person name="Liang C."/>
            <person name="Lipzen A."/>
            <person name="Lutzoni F."/>
            <person name="Magnuson J."/>
            <person name="Mondo S."/>
            <person name="Nolan M."/>
            <person name="Ohm R."/>
            <person name="Pangilinan J."/>
            <person name="Park H.-J."/>
            <person name="Ramirez L."/>
            <person name="Alfaro M."/>
            <person name="Sun H."/>
            <person name="Tritt A."/>
            <person name="Yoshinaga Y."/>
            <person name="Zwiers L.-H."/>
            <person name="Turgeon B."/>
            <person name="Goodwin S."/>
            <person name="Spatafora J."/>
            <person name="Crous P."/>
            <person name="Grigoriev I."/>
        </authorList>
    </citation>
    <scope>NUCLEOTIDE SEQUENCE</scope>
    <source>
        <strain evidence="2">CBS 113979</strain>
    </source>
</reference>
<dbReference type="Proteomes" id="UP000800041">
    <property type="component" value="Unassembled WGS sequence"/>
</dbReference>
<feature type="compositionally biased region" description="Polar residues" evidence="1">
    <location>
        <begin position="159"/>
        <end position="169"/>
    </location>
</feature>
<dbReference type="EMBL" id="ML977166">
    <property type="protein sequence ID" value="KAF1984766.1"/>
    <property type="molecule type" value="Genomic_DNA"/>
</dbReference>
<keyword evidence="3" id="KW-1185">Reference proteome</keyword>
<feature type="compositionally biased region" description="Polar residues" evidence="1">
    <location>
        <begin position="247"/>
        <end position="270"/>
    </location>
</feature>
<sequence>MIQFEPPALALRCITPPATPPRASTISPYQPFQSGSASKIPHSSKCLRNQFPDSPGPPPSRPLPIPPPSRGSQSCPGFFYQERKTSRARYGQVGKSRQRNRLVNGDEDGRAHGPHHGESDADDDEDSDLEGLDTMLRRTKMHSRSSSKRFSSRTRARTQLRNTSEYSNPSSCCGCSSDSGDEEKVLVRSGVDELSPKMKHEMPKNFWKPKELIFVMDLDDIVGQDDGATGRTQWNRCETRPCAPTFGNRNRPSASPINPTTSPSRTNQSFTFNALTNDCSRDTAPPNVLVRNWLTRSMPTRPYGS</sequence>